<name>A0A8C2QU62_CAPHI</name>
<proteinExistence type="predicted"/>
<protein>
    <submittedName>
        <fullName evidence="1">Uncharacterized protein</fullName>
    </submittedName>
</protein>
<reference evidence="1" key="2">
    <citation type="submission" date="2025-08" db="UniProtKB">
        <authorList>
            <consortium name="Ensembl"/>
        </authorList>
    </citation>
    <scope>IDENTIFICATION</scope>
</reference>
<organism evidence="1">
    <name type="scientific">Capra hircus</name>
    <name type="common">Goat</name>
    <dbReference type="NCBI Taxonomy" id="9925"/>
    <lineage>
        <taxon>Eukaryota</taxon>
        <taxon>Metazoa</taxon>
        <taxon>Chordata</taxon>
        <taxon>Craniata</taxon>
        <taxon>Vertebrata</taxon>
        <taxon>Euteleostomi</taxon>
        <taxon>Mammalia</taxon>
        <taxon>Eutheria</taxon>
        <taxon>Laurasiatheria</taxon>
        <taxon>Artiodactyla</taxon>
        <taxon>Ruminantia</taxon>
        <taxon>Pecora</taxon>
        <taxon>Bovidae</taxon>
        <taxon>Caprinae</taxon>
        <taxon>Capra</taxon>
    </lineage>
</organism>
<reference evidence="1" key="1">
    <citation type="submission" date="2019-03" db="EMBL/GenBank/DDBJ databases">
        <title>Genome sequencing and reference-guided assembly of Black Bengal Goat (Capra hircus).</title>
        <authorList>
            <person name="Siddiki A.Z."/>
            <person name="Baten A."/>
            <person name="Billah M."/>
            <person name="Alam M.A.U."/>
            <person name="Shawrob K.S.M."/>
            <person name="Saha S."/>
            <person name="Chowdhury M."/>
            <person name="Rahman A.H."/>
            <person name="Stear M."/>
            <person name="Miah G."/>
            <person name="Das G.B."/>
            <person name="Hossain M.M."/>
            <person name="Kumkum M."/>
            <person name="Islam M.S."/>
            <person name="Mollah A.M."/>
            <person name="Ahsan A."/>
            <person name="Tusar F."/>
            <person name="Khan M.K.I."/>
        </authorList>
    </citation>
    <scope>NUCLEOTIDE SEQUENCE [LARGE SCALE GENOMIC DNA]</scope>
</reference>
<accession>A0A8C2QU62</accession>
<dbReference type="Ensembl" id="ENSCHIT00010011507.1">
    <property type="protein sequence ID" value="ENSCHIP00010008164.1"/>
    <property type="gene ID" value="ENSCHIG00010005826.1"/>
</dbReference>
<evidence type="ECO:0000313" key="1">
    <source>
        <dbReference type="Ensembl" id="ENSCHIP00010008164.1"/>
    </source>
</evidence>
<sequence length="62" mass="7135">MTELRQRVAREPEAPPEDKVMEELVGERHPDFGNDCIFLHYHLLGTNGFDDDCDVCSDQVFP</sequence>
<dbReference type="AlphaFoldDB" id="A0A8C2QU62"/>